<dbReference type="InterPro" id="IPR010982">
    <property type="entry name" value="Lambda_DNA-bd_dom_sf"/>
</dbReference>
<dbReference type="Pfam" id="PF17765">
    <property type="entry name" value="MLTR_LBD"/>
    <property type="match status" value="1"/>
</dbReference>
<proteinExistence type="predicted"/>
<feature type="compositionally biased region" description="Basic and acidic residues" evidence="1">
    <location>
        <begin position="22"/>
        <end position="40"/>
    </location>
</feature>
<sequence length="272" mass="31073">MPRLDGPPHRRQDLQTFLREARARVDPAEHGLERPSDRRGRQVPGLTQPQMDVLLHSRTGTYGSFERGVKTNPSTDYLDRLARYLKLNPQEWESLWRHTYGHNPPYALDPGAGLDVAPVWRRVVHEMTTMAFLSNICWDLLDCNSAFAEIFPDGKPPENVMRWMLLDDVARDEVLMDWEDEWAPVIIPQLVAVRRAYPADPTLQELENDLHGDPRAARVRRRIAAAFTRPDSDDRPLRHPVLGPGRARLGAAEPLVNPGARLMVVEFEPDHP</sequence>
<dbReference type="Gene3D" id="1.10.260.40">
    <property type="entry name" value="lambda repressor-like DNA-binding domains"/>
    <property type="match status" value="1"/>
</dbReference>
<evidence type="ECO:0000256" key="1">
    <source>
        <dbReference type="SAM" id="MobiDB-lite"/>
    </source>
</evidence>
<keyword evidence="4" id="KW-1185">Reference proteome</keyword>
<dbReference type="PROSITE" id="PS50943">
    <property type="entry name" value="HTH_CROC1"/>
    <property type="match status" value="1"/>
</dbReference>
<dbReference type="Gene3D" id="3.30.450.180">
    <property type="match status" value="1"/>
</dbReference>
<dbReference type="SUPFAM" id="SSF47413">
    <property type="entry name" value="lambda repressor-like DNA-binding domains"/>
    <property type="match status" value="1"/>
</dbReference>
<evidence type="ECO:0000313" key="3">
    <source>
        <dbReference type="EMBL" id="GGO42612.1"/>
    </source>
</evidence>
<dbReference type="PANTHER" id="PTHR35010">
    <property type="entry name" value="BLL4672 PROTEIN-RELATED"/>
    <property type="match status" value="1"/>
</dbReference>
<evidence type="ECO:0000313" key="4">
    <source>
        <dbReference type="Proteomes" id="UP000631535"/>
    </source>
</evidence>
<organism evidence="3 4">
    <name type="scientific">Streptomyces daqingensis</name>
    <dbReference type="NCBI Taxonomy" id="1472640"/>
    <lineage>
        <taxon>Bacteria</taxon>
        <taxon>Bacillati</taxon>
        <taxon>Actinomycetota</taxon>
        <taxon>Actinomycetes</taxon>
        <taxon>Kitasatosporales</taxon>
        <taxon>Streptomycetaceae</taxon>
        <taxon>Streptomyces</taxon>
    </lineage>
</organism>
<name>A0ABQ2LTR6_9ACTN</name>
<protein>
    <submittedName>
        <fullName evidence="3">Transcriptional regulator</fullName>
    </submittedName>
</protein>
<accession>A0ABQ2LTR6</accession>
<dbReference type="EMBL" id="BMMP01000001">
    <property type="protein sequence ID" value="GGO42612.1"/>
    <property type="molecule type" value="Genomic_DNA"/>
</dbReference>
<reference evidence="4" key="1">
    <citation type="journal article" date="2019" name="Int. J. Syst. Evol. Microbiol.">
        <title>The Global Catalogue of Microorganisms (GCM) 10K type strain sequencing project: providing services to taxonomists for standard genome sequencing and annotation.</title>
        <authorList>
            <consortium name="The Broad Institute Genomics Platform"/>
            <consortium name="The Broad Institute Genome Sequencing Center for Infectious Disease"/>
            <person name="Wu L."/>
            <person name="Ma J."/>
        </authorList>
    </citation>
    <scope>NUCLEOTIDE SEQUENCE [LARGE SCALE GENOMIC DNA]</scope>
    <source>
        <strain evidence="4">CGMCC 4.7178</strain>
    </source>
</reference>
<dbReference type="CDD" id="cd00093">
    <property type="entry name" value="HTH_XRE"/>
    <property type="match status" value="1"/>
</dbReference>
<dbReference type="InterPro" id="IPR001387">
    <property type="entry name" value="Cro/C1-type_HTH"/>
</dbReference>
<feature type="domain" description="HTH cro/C1-type" evidence="2">
    <location>
        <begin position="41"/>
        <end position="92"/>
    </location>
</feature>
<dbReference type="InterPro" id="IPR041413">
    <property type="entry name" value="MLTR_LBD"/>
</dbReference>
<evidence type="ECO:0000259" key="2">
    <source>
        <dbReference type="PROSITE" id="PS50943"/>
    </source>
</evidence>
<feature type="region of interest" description="Disordered" evidence="1">
    <location>
        <begin position="22"/>
        <end position="47"/>
    </location>
</feature>
<comment type="caution">
    <text evidence="3">The sequence shown here is derived from an EMBL/GenBank/DDBJ whole genome shotgun (WGS) entry which is preliminary data.</text>
</comment>
<dbReference type="RefSeq" id="WP_189035254.1">
    <property type="nucleotide sequence ID" value="NZ_BMMP01000001.1"/>
</dbReference>
<dbReference type="Proteomes" id="UP000631535">
    <property type="component" value="Unassembled WGS sequence"/>
</dbReference>
<gene>
    <name evidence="3" type="ORF">GCM10012287_03900</name>
</gene>